<dbReference type="InterPro" id="IPR020013">
    <property type="entry name" value="Flagellar_FlgE/F/G"/>
</dbReference>
<dbReference type="PANTHER" id="PTHR30435">
    <property type="entry name" value="FLAGELLAR PROTEIN"/>
    <property type="match status" value="1"/>
</dbReference>
<evidence type="ECO:0000259" key="6">
    <source>
        <dbReference type="Pfam" id="PF00460"/>
    </source>
</evidence>
<dbReference type="EMBL" id="CP002028">
    <property type="protein sequence ID" value="ADG82386.1"/>
    <property type="molecule type" value="Genomic_DNA"/>
</dbReference>
<protein>
    <recommendedName>
        <fullName evidence="3 5">Flagellar hook protein FlgE</fullName>
    </recommendedName>
</protein>
<sequence length="419" mass="44427">MMRSMFAGVSGLRNHQVRMDVIGNNIANVNTIGYKKARATFQDILSQNIRGASSPTATRGGTNPMQVGLGMTINTIDTIHTQGSSETTGKVTDMMVDGDGFFIVGDGTNRFYTRAGNFDFDAVGNLINTSGLLVQGWMADSQGNIDTTVAISGIKIPKGQSIQPKATENATFVNNLDAGTPQYDNTVTPPVGVVATTLEIYDSLGNAYNLPIEFRKTANSNEWSVVVDPQGTFTAATLAVTTTSNLIFDGNGNYKAGDLTIDLTNFTNGANDQSIKVDLTKITQYAGESNVEPNFQDGYASGVLNGYAIDSSGVITGQFSNGLTKQLAQVALANFNNPAGLMKVGGNLFTQSNNSGNAQIGAAGTGGRGEISPGKLEMSNVDLSQEFTDMIITQRGFQANSRIITVSDEMLQELVNLKR</sequence>
<evidence type="ECO:0000256" key="4">
    <source>
        <dbReference type="ARBA" id="ARBA00023143"/>
    </source>
</evidence>
<keyword evidence="11" id="KW-1185">Reference proteome</keyword>
<dbReference type="NCBIfam" id="TIGR03506">
    <property type="entry name" value="FlgEFG_subfam"/>
    <property type="match status" value="1"/>
</dbReference>
<dbReference type="Proteomes" id="UP000002377">
    <property type="component" value="Chromosome"/>
</dbReference>
<evidence type="ECO:0000259" key="9">
    <source>
        <dbReference type="Pfam" id="PF22692"/>
    </source>
</evidence>
<evidence type="ECO:0000259" key="7">
    <source>
        <dbReference type="Pfam" id="PF06429"/>
    </source>
</evidence>
<dbReference type="AlphaFoldDB" id="D5XFG5"/>
<accession>D5XFG5</accession>
<dbReference type="Pfam" id="PF07559">
    <property type="entry name" value="FlgE_D2"/>
    <property type="match status" value="1"/>
</dbReference>
<evidence type="ECO:0000256" key="1">
    <source>
        <dbReference type="ARBA" id="ARBA00004117"/>
    </source>
</evidence>
<dbReference type="GO" id="GO:0005829">
    <property type="term" value="C:cytosol"/>
    <property type="evidence" value="ECO:0007669"/>
    <property type="project" value="TreeGrafter"/>
</dbReference>
<dbReference type="InterPro" id="IPR053967">
    <property type="entry name" value="LlgE_F_G-like_D1"/>
</dbReference>
<dbReference type="KEGG" id="tjr:TherJR_1533"/>
<dbReference type="eggNOG" id="COG1749">
    <property type="taxonomic scope" value="Bacteria"/>
</dbReference>
<evidence type="ECO:0000256" key="3">
    <source>
        <dbReference type="ARBA" id="ARBA00019015"/>
    </source>
</evidence>
<dbReference type="GO" id="GO:0009425">
    <property type="term" value="C:bacterial-type flagellum basal body"/>
    <property type="evidence" value="ECO:0007669"/>
    <property type="project" value="UniProtKB-SubCell"/>
</dbReference>
<dbReference type="InterPro" id="IPR001444">
    <property type="entry name" value="Flag_bb_rod_N"/>
</dbReference>
<dbReference type="STRING" id="635013.TherJR_1533"/>
<feature type="domain" description="Flagellar basal-body/hook protein C-terminal" evidence="7">
    <location>
        <begin position="374"/>
        <end position="417"/>
    </location>
</feature>
<evidence type="ECO:0000259" key="8">
    <source>
        <dbReference type="Pfam" id="PF07559"/>
    </source>
</evidence>
<dbReference type="OrthoDB" id="9804559at2"/>
<evidence type="ECO:0000256" key="5">
    <source>
        <dbReference type="RuleBase" id="RU362116"/>
    </source>
</evidence>
<dbReference type="Pfam" id="PF06429">
    <property type="entry name" value="Flg_bbr_C"/>
    <property type="match status" value="1"/>
</dbReference>
<dbReference type="HOGENOM" id="CLU_013687_2_4_9"/>
<dbReference type="Pfam" id="PF00460">
    <property type="entry name" value="Flg_bb_rod"/>
    <property type="match status" value="1"/>
</dbReference>
<comment type="similarity">
    <text evidence="2 5">Belongs to the flagella basal body rod proteins family.</text>
</comment>
<keyword evidence="4 5" id="KW-0975">Bacterial flagellum</keyword>
<comment type="subcellular location">
    <subcellularLocation>
        <location evidence="1 5">Bacterial flagellum basal body</location>
    </subcellularLocation>
</comment>
<dbReference type="InterPro" id="IPR037058">
    <property type="entry name" value="Falgellar_hook_FlgE_sf"/>
</dbReference>
<proteinExistence type="inferred from homology"/>
<dbReference type="InterPro" id="IPR011491">
    <property type="entry name" value="FlgE_D2"/>
</dbReference>
<name>D5XFG5_THEPJ</name>
<dbReference type="Pfam" id="PF22692">
    <property type="entry name" value="LlgE_F_G_D1"/>
    <property type="match status" value="1"/>
</dbReference>
<dbReference type="InterPro" id="IPR037925">
    <property type="entry name" value="FlgE/F/G-like"/>
</dbReference>
<feature type="domain" description="Flagellar hook protein FlgE D2" evidence="8">
    <location>
        <begin position="193"/>
        <end position="299"/>
    </location>
</feature>
<reference evidence="10 11" key="1">
    <citation type="submission" date="2010-05" db="EMBL/GenBank/DDBJ databases">
        <title>Complete sequence of Thermincola sp. JR.</title>
        <authorList>
            <consortium name="US DOE Joint Genome Institute"/>
            <person name="Lucas S."/>
            <person name="Copeland A."/>
            <person name="Lapidus A."/>
            <person name="Cheng J.-F."/>
            <person name="Bruce D."/>
            <person name="Goodwin L."/>
            <person name="Pitluck S."/>
            <person name="Chertkov O."/>
            <person name="Detter J.C."/>
            <person name="Han C."/>
            <person name="Tapia R."/>
            <person name="Land M."/>
            <person name="Hauser L."/>
            <person name="Kyrpides N."/>
            <person name="Mikhailova N."/>
            <person name="Hazen T.C."/>
            <person name="Woyke T."/>
        </authorList>
    </citation>
    <scope>NUCLEOTIDE SEQUENCE [LARGE SCALE GENOMIC DNA]</scope>
    <source>
        <strain evidence="10 11">JR</strain>
    </source>
</reference>
<organism evidence="10 11">
    <name type="scientific">Thermincola potens (strain JR)</name>
    <dbReference type="NCBI Taxonomy" id="635013"/>
    <lineage>
        <taxon>Bacteria</taxon>
        <taxon>Bacillati</taxon>
        <taxon>Bacillota</taxon>
        <taxon>Clostridia</taxon>
        <taxon>Eubacteriales</taxon>
        <taxon>Thermincolaceae</taxon>
        <taxon>Thermincola</taxon>
    </lineage>
</organism>
<feature type="domain" description="Flagellar basal body rod protein N-terminal" evidence="6">
    <location>
        <begin position="8"/>
        <end position="35"/>
    </location>
</feature>
<evidence type="ECO:0000313" key="10">
    <source>
        <dbReference type="EMBL" id="ADG82386.1"/>
    </source>
</evidence>
<dbReference type="PANTHER" id="PTHR30435:SF1">
    <property type="entry name" value="FLAGELLAR HOOK PROTEIN FLGE"/>
    <property type="match status" value="1"/>
</dbReference>
<evidence type="ECO:0000313" key="11">
    <source>
        <dbReference type="Proteomes" id="UP000002377"/>
    </source>
</evidence>
<gene>
    <name evidence="10" type="ordered locus">TherJR_1533</name>
</gene>
<dbReference type="GO" id="GO:0009424">
    <property type="term" value="C:bacterial-type flagellum hook"/>
    <property type="evidence" value="ECO:0007669"/>
    <property type="project" value="TreeGrafter"/>
</dbReference>
<dbReference type="RefSeq" id="WP_013120401.1">
    <property type="nucleotide sequence ID" value="NC_014152.1"/>
</dbReference>
<dbReference type="GO" id="GO:0071978">
    <property type="term" value="P:bacterial-type flagellum-dependent swarming motility"/>
    <property type="evidence" value="ECO:0007669"/>
    <property type="project" value="TreeGrafter"/>
</dbReference>
<dbReference type="Gene3D" id="2.60.98.20">
    <property type="entry name" value="Flagellar hook protein FlgE"/>
    <property type="match status" value="1"/>
</dbReference>
<dbReference type="SUPFAM" id="SSF117143">
    <property type="entry name" value="Flagellar hook protein flgE"/>
    <property type="match status" value="1"/>
</dbReference>
<evidence type="ECO:0000256" key="2">
    <source>
        <dbReference type="ARBA" id="ARBA00009677"/>
    </source>
</evidence>
<feature type="domain" description="Flagellar hook protein FlgE/F/G-like D1" evidence="9">
    <location>
        <begin position="95"/>
        <end position="159"/>
    </location>
</feature>
<dbReference type="InterPro" id="IPR010930">
    <property type="entry name" value="Flg_bb/hook_C_dom"/>
</dbReference>
<comment type="function">
    <text evidence="5">A flexible structure which links the flagellar filament to the drive apparatus in the basal body.</text>
</comment>